<feature type="domain" description="Serine aminopeptidase S33" evidence="1">
    <location>
        <begin position="72"/>
        <end position="225"/>
    </location>
</feature>
<evidence type="ECO:0000259" key="1">
    <source>
        <dbReference type="Pfam" id="PF12146"/>
    </source>
</evidence>
<dbReference type="GO" id="GO:0016787">
    <property type="term" value="F:hydrolase activity"/>
    <property type="evidence" value="ECO:0007669"/>
    <property type="project" value="UniProtKB-KW"/>
</dbReference>
<keyword evidence="3" id="KW-1185">Reference proteome</keyword>
<dbReference type="PANTHER" id="PTHR43358:SF4">
    <property type="entry name" value="ALPHA_BETA HYDROLASE FOLD-1 DOMAIN-CONTAINING PROTEIN"/>
    <property type="match status" value="1"/>
</dbReference>
<reference evidence="2 3" key="1">
    <citation type="submission" date="2020-08" db="EMBL/GenBank/DDBJ databases">
        <title>Genome public.</title>
        <authorList>
            <person name="Liu C."/>
            <person name="Sun Q."/>
        </authorList>
    </citation>
    <scope>NUCLEOTIDE SEQUENCE [LARGE SCALE GENOMIC DNA]</scope>
    <source>
        <strain evidence="2 3">NSJ-37</strain>
    </source>
</reference>
<keyword evidence="2" id="KW-0378">Hydrolase</keyword>
<dbReference type="InterPro" id="IPR029058">
    <property type="entry name" value="AB_hydrolase_fold"/>
</dbReference>
<dbReference type="EMBL" id="JACRSX010000026">
    <property type="protein sequence ID" value="MBC8563554.1"/>
    <property type="molecule type" value="Genomic_DNA"/>
</dbReference>
<accession>A0ABR7N4L6</accession>
<proteinExistence type="predicted"/>
<organism evidence="2 3">
    <name type="scientific">Jutongia huaianensis</name>
    <dbReference type="NCBI Taxonomy" id="2763668"/>
    <lineage>
        <taxon>Bacteria</taxon>
        <taxon>Bacillati</taxon>
        <taxon>Bacillota</taxon>
        <taxon>Clostridia</taxon>
        <taxon>Lachnospirales</taxon>
        <taxon>Lachnospiraceae</taxon>
        <taxon>Jutongia</taxon>
    </lineage>
</organism>
<dbReference type="InterPro" id="IPR022742">
    <property type="entry name" value="Hydrolase_4"/>
</dbReference>
<evidence type="ECO:0000313" key="2">
    <source>
        <dbReference type="EMBL" id="MBC8563554.1"/>
    </source>
</evidence>
<name>A0ABR7N4L6_9FIRM</name>
<dbReference type="Proteomes" id="UP000606193">
    <property type="component" value="Unassembled WGS sequence"/>
</dbReference>
<dbReference type="InterPro" id="IPR052920">
    <property type="entry name" value="DNA-binding_regulatory"/>
</dbReference>
<gene>
    <name evidence="2" type="ORF">H8704_13135</name>
</gene>
<evidence type="ECO:0000313" key="3">
    <source>
        <dbReference type="Proteomes" id="UP000606193"/>
    </source>
</evidence>
<sequence>MVVKNKKRTKAGNGEGFKPRKMKINHPRVWFPEEYEQGKQWCMEQHMQHCFVRSHDGLQLHAFYLPAENAGRTILLSHGYRGSGFGDFAPDARFLHEHGCNLLFIDQRSCGASEGKYITFGALEQEDVKRWCWYLAKRNKKRLPIYLFGKSMGASAVLMASGKELPHYVKGIIADCGFVSMKSQFQYMAASWFHLPHIPVLLWRLSVRCRIQAHFSMKDADTTHAMAVNHRPVLFFHGSRDGFVHPDQSVKNYQMCRAPKRLVIIGGARHLCCAFQQWEKYHQSLLRFFEKYDAGARIG</sequence>
<protein>
    <submittedName>
        <fullName evidence="2">Alpha/beta hydrolase</fullName>
    </submittedName>
</protein>
<dbReference type="PANTHER" id="PTHR43358">
    <property type="entry name" value="ALPHA/BETA-HYDROLASE"/>
    <property type="match status" value="1"/>
</dbReference>
<dbReference type="Gene3D" id="3.40.50.1820">
    <property type="entry name" value="alpha/beta hydrolase"/>
    <property type="match status" value="1"/>
</dbReference>
<dbReference type="Pfam" id="PF12146">
    <property type="entry name" value="Hydrolase_4"/>
    <property type="match status" value="1"/>
</dbReference>
<comment type="caution">
    <text evidence="2">The sequence shown here is derived from an EMBL/GenBank/DDBJ whole genome shotgun (WGS) entry which is preliminary data.</text>
</comment>
<dbReference type="SUPFAM" id="SSF53474">
    <property type="entry name" value="alpha/beta-Hydrolases"/>
    <property type="match status" value="1"/>
</dbReference>